<dbReference type="InterPro" id="IPR003607">
    <property type="entry name" value="HD/PDEase_dom"/>
</dbReference>
<dbReference type="SUPFAM" id="SSF109604">
    <property type="entry name" value="HD-domain/PDEase-like"/>
    <property type="match status" value="1"/>
</dbReference>
<accession>A0A4Y1ZSQ9</accession>
<dbReference type="AlphaFoldDB" id="A0A4Y1ZSQ9"/>
<protein>
    <submittedName>
        <fullName evidence="1">Uncharacterized protein</fullName>
    </submittedName>
</protein>
<proteinExistence type="predicted"/>
<dbReference type="OrthoDB" id="6436683at2759"/>
<comment type="caution">
    <text evidence="1">The sequence shown here is derived from an EMBL/GenBank/DDBJ whole genome shotgun (WGS) entry which is preliminary data.</text>
</comment>
<reference evidence="1 2" key="1">
    <citation type="journal article" date="2019" name="Sci. Rep.">
        <title>Orb-weaving spider Araneus ventricosus genome elucidates the spidroin gene catalogue.</title>
        <authorList>
            <person name="Kono N."/>
            <person name="Nakamura H."/>
            <person name="Ohtoshi R."/>
            <person name="Moran D.A.P."/>
            <person name="Shinohara A."/>
            <person name="Yoshida Y."/>
            <person name="Fujiwara M."/>
            <person name="Mori M."/>
            <person name="Tomita M."/>
            <person name="Arakawa K."/>
        </authorList>
    </citation>
    <scope>NUCLEOTIDE SEQUENCE [LARGE SCALE GENOMIC DNA]</scope>
</reference>
<dbReference type="Gene3D" id="1.10.3210.10">
    <property type="entry name" value="Hypothetical protein af1432"/>
    <property type="match status" value="1"/>
</dbReference>
<name>A0A4Y1ZSQ9_ARAVE</name>
<feature type="non-terminal residue" evidence="1">
    <location>
        <position position="1"/>
    </location>
</feature>
<dbReference type="EMBL" id="BGPR01152801">
    <property type="protein sequence ID" value="GBL64982.1"/>
    <property type="molecule type" value="Genomic_DNA"/>
</dbReference>
<keyword evidence="2" id="KW-1185">Reference proteome</keyword>
<organism evidence="1 2">
    <name type="scientific">Araneus ventricosus</name>
    <name type="common">Orbweaver spider</name>
    <name type="synonym">Epeira ventricosa</name>
    <dbReference type="NCBI Taxonomy" id="182803"/>
    <lineage>
        <taxon>Eukaryota</taxon>
        <taxon>Metazoa</taxon>
        <taxon>Ecdysozoa</taxon>
        <taxon>Arthropoda</taxon>
        <taxon>Chelicerata</taxon>
        <taxon>Arachnida</taxon>
        <taxon>Araneae</taxon>
        <taxon>Araneomorphae</taxon>
        <taxon>Entelegynae</taxon>
        <taxon>Araneoidea</taxon>
        <taxon>Araneidae</taxon>
        <taxon>Araneus</taxon>
    </lineage>
</organism>
<gene>
    <name evidence="1" type="ORF">AVEN_78403_1</name>
</gene>
<evidence type="ECO:0000313" key="1">
    <source>
        <dbReference type="EMBL" id="GBL64982.1"/>
    </source>
</evidence>
<dbReference type="Proteomes" id="UP000499080">
    <property type="component" value="Unassembled WGS sequence"/>
</dbReference>
<evidence type="ECO:0000313" key="2">
    <source>
        <dbReference type="Proteomes" id="UP000499080"/>
    </source>
</evidence>
<dbReference type="CDD" id="cd00077">
    <property type="entry name" value="HDc"/>
    <property type="match status" value="1"/>
</dbReference>
<sequence>VHDTLLRFEWKNTKHHEESFRQHCINTARLMDEFCRAKNLLQDTWNGITYARLVGFLHDVGKPFALRTVKNGRQFFTGHAQVGARLFYLRFQHEIPEPILLTMGIAIDSHMCYLRSDKESVVDKLRVNAVMHMYFPSLDVLPILECLHRADAMGKNPSVEEERPAYLPTSPIPYHKSNKIIIFLIGPSGSGKRESYKECRQRVYNDPKLLKEFQTHWIKLVHDDPHQILLVDTVKNYYNMESNMFPHHFRIGLYCFPMNYMDASLHGKAPKFEFAPQKWLGYPTVLTELNTAPWQLEVGTGIWQVIPTLVKRYLDQCVSLPLEQQPTILSLWEPNYGMDAIIAQYNVQGITFKTQYSFSQNKIIRVSYFSNVTYGPTRYYRGEYLLKTPEGLSMLRSRLNVFRSKVDTEDYFKKIVATPKYDGSLVNILYVPKNHKHFQLLKKQFPNDYYPKYGGLLFVGSKQTLIMEKSIRKRFNKAIGMEFDAFIGEYANYLKDEIITLHFEMIVEQYHQELTVHYSENFCKFIGSTTFTDTTRSFALAEPTAPRAVQQKEFHTLSDCEEFIEEQHQKLLMGDMHCEPEGFVLYVYDESGLKDIVKRKFLEYLAANNPQCHPEEYNLILNNPLLVNRFQKCRNVQNICKKVVPLAEKMDKELTENWTADRKMFALYLEKNKDKFEEWQKQLTEITDKVRLNPIKLQYMIWKYFPGKDAFMEKLLEPFKQLTKEME</sequence>